<evidence type="ECO:0000313" key="1">
    <source>
        <dbReference type="EMBL" id="KAB8069244.1"/>
    </source>
</evidence>
<protein>
    <recommendedName>
        <fullName evidence="3">Helicase C-terminal domain-containing protein</fullName>
    </recommendedName>
</protein>
<keyword evidence="2" id="KW-1185">Reference proteome</keyword>
<name>A0A5N5WPU7_9EURO</name>
<dbReference type="EMBL" id="ML732349">
    <property type="protein sequence ID" value="KAB8069244.1"/>
    <property type="molecule type" value="Genomic_DNA"/>
</dbReference>
<reference evidence="1 2" key="1">
    <citation type="submission" date="2019-04" db="EMBL/GenBank/DDBJ databases">
        <title>Friends and foes A comparative genomics study of 23 Aspergillus species from section Flavi.</title>
        <authorList>
            <consortium name="DOE Joint Genome Institute"/>
            <person name="Kjaerbolling I."/>
            <person name="Vesth T."/>
            <person name="Frisvad J.C."/>
            <person name="Nybo J.L."/>
            <person name="Theobald S."/>
            <person name="Kildgaard S."/>
            <person name="Isbrandt T."/>
            <person name="Kuo A."/>
            <person name="Sato A."/>
            <person name="Lyhne E.K."/>
            <person name="Kogle M.E."/>
            <person name="Wiebenga A."/>
            <person name="Kun R.S."/>
            <person name="Lubbers R.J."/>
            <person name="Makela M.R."/>
            <person name="Barry K."/>
            <person name="Chovatia M."/>
            <person name="Clum A."/>
            <person name="Daum C."/>
            <person name="Haridas S."/>
            <person name="He G."/>
            <person name="LaButti K."/>
            <person name="Lipzen A."/>
            <person name="Mondo S."/>
            <person name="Riley R."/>
            <person name="Salamov A."/>
            <person name="Simmons B.A."/>
            <person name="Magnuson J.K."/>
            <person name="Henrissat B."/>
            <person name="Mortensen U.H."/>
            <person name="Larsen T.O."/>
            <person name="Devries R.P."/>
            <person name="Grigoriev I.V."/>
            <person name="Machida M."/>
            <person name="Baker S.E."/>
            <person name="Andersen M.R."/>
        </authorList>
    </citation>
    <scope>NUCLEOTIDE SEQUENCE [LARGE SCALE GENOMIC DNA]</scope>
    <source>
        <strain evidence="1 2">CBS 151.66</strain>
    </source>
</reference>
<dbReference type="InterPro" id="IPR027417">
    <property type="entry name" value="P-loop_NTPase"/>
</dbReference>
<dbReference type="SUPFAM" id="SSF52540">
    <property type="entry name" value="P-loop containing nucleoside triphosphate hydrolases"/>
    <property type="match status" value="1"/>
</dbReference>
<evidence type="ECO:0008006" key="3">
    <source>
        <dbReference type="Google" id="ProtNLM"/>
    </source>
</evidence>
<evidence type="ECO:0000313" key="2">
    <source>
        <dbReference type="Proteomes" id="UP000326565"/>
    </source>
</evidence>
<dbReference type="Proteomes" id="UP000326565">
    <property type="component" value="Unassembled WGS sequence"/>
</dbReference>
<dbReference type="Gene3D" id="3.40.50.300">
    <property type="entry name" value="P-loop containing nucleotide triphosphate hydrolases"/>
    <property type="match status" value="1"/>
</dbReference>
<sequence length="151" mass="16790">MRQAEARVHRIGQKHPVSIFKLQSAGTVKEQINRHIAKKAYAASKIMEDMHANRDTHAVTSMIHPQSPNNAMYTEGLSSLITSRAHITSDQLNATQLIWFVCEAILGLCTTTQVKGQNLEKPVVTADQELALLACTERVKTNIFDGKRIVL</sequence>
<gene>
    <name evidence="1" type="ORF">BDV29DRAFT_56642</name>
</gene>
<accession>A0A5N5WPU7</accession>
<dbReference type="AlphaFoldDB" id="A0A5N5WPU7"/>
<organism evidence="1 2">
    <name type="scientific">Aspergillus leporis</name>
    <dbReference type="NCBI Taxonomy" id="41062"/>
    <lineage>
        <taxon>Eukaryota</taxon>
        <taxon>Fungi</taxon>
        <taxon>Dikarya</taxon>
        <taxon>Ascomycota</taxon>
        <taxon>Pezizomycotina</taxon>
        <taxon>Eurotiomycetes</taxon>
        <taxon>Eurotiomycetidae</taxon>
        <taxon>Eurotiales</taxon>
        <taxon>Aspergillaceae</taxon>
        <taxon>Aspergillus</taxon>
        <taxon>Aspergillus subgen. Circumdati</taxon>
    </lineage>
</organism>
<dbReference type="OrthoDB" id="288590at2759"/>
<proteinExistence type="predicted"/>